<protein>
    <recommendedName>
        <fullName evidence="2">VQ domain-containing protein</fullName>
    </recommendedName>
</protein>
<sequence length="106" mass="11626">MKVKTSASQFRAAVQELTGKDSDAAERIMDVNCASEVSDEGVNVSDDHNAHASMDPLMGSYQETPTSMDSIFEPFDAFLPPVEGGFMNMLQSNFFHESCELDLLNV</sequence>
<feature type="region of interest" description="Disordered" evidence="1">
    <location>
        <begin position="38"/>
        <end position="60"/>
    </location>
</feature>
<dbReference type="Pfam" id="PF05678">
    <property type="entry name" value="VQ"/>
    <property type="match status" value="1"/>
</dbReference>
<dbReference type="AlphaFoldDB" id="A0A2P2NXD9"/>
<dbReference type="InterPro" id="IPR039335">
    <property type="entry name" value="SIB1/2"/>
</dbReference>
<dbReference type="PANTHER" id="PTHR33624">
    <property type="entry name" value="SIGMA FACTOR BINDING PROTEIN 1, CHLOROPLASTIC"/>
    <property type="match status" value="1"/>
</dbReference>
<accession>A0A2P2NXD9</accession>
<organism evidence="3">
    <name type="scientific">Rhizophora mucronata</name>
    <name type="common">Asiatic mangrove</name>
    <dbReference type="NCBI Taxonomy" id="61149"/>
    <lineage>
        <taxon>Eukaryota</taxon>
        <taxon>Viridiplantae</taxon>
        <taxon>Streptophyta</taxon>
        <taxon>Embryophyta</taxon>
        <taxon>Tracheophyta</taxon>
        <taxon>Spermatophyta</taxon>
        <taxon>Magnoliopsida</taxon>
        <taxon>eudicotyledons</taxon>
        <taxon>Gunneridae</taxon>
        <taxon>Pentapetalae</taxon>
        <taxon>rosids</taxon>
        <taxon>fabids</taxon>
        <taxon>Malpighiales</taxon>
        <taxon>Rhizophoraceae</taxon>
        <taxon>Rhizophora</taxon>
    </lineage>
</organism>
<name>A0A2P2NXD9_RHIMU</name>
<dbReference type="EMBL" id="GGEC01066658">
    <property type="protein sequence ID" value="MBX47142.1"/>
    <property type="molecule type" value="Transcribed_RNA"/>
</dbReference>
<evidence type="ECO:0000259" key="2">
    <source>
        <dbReference type="Pfam" id="PF05678"/>
    </source>
</evidence>
<reference evidence="3" key="1">
    <citation type="submission" date="2018-02" db="EMBL/GenBank/DDBJ databases">
        <title>Rhizophora mucronata_Transcriptome.</title>
        <authorList>
            <person name="Meera S.P."/>
            <person name="Sreeshan A."/>
            <person name="Augustine A."/>
        </authorList>
    </citation>
    <scope>NUCLEOTIDE SEQUENCE</scope>
    <source>
        <tissue evidence="3">Leaf</tissue>
    </source>
</reference>
<feature type="domain" description="VQ" evidence="2">
    <location>
        <begin position="1"/>
        <end position="23"/>
    </location>
</feature>
<evidence type="ECO:0000313" key="3">
    <source>
        <dbReference type="EMBL" id="MBX47142.1"/>
    </source>
</evidence>
<dbReference type="InterPro" id="IPR008889">
    <property type="entry name" value="VQ"/>
</dbReference>
<evidence type="ECO:0000256" key="1">
    <source>
        <dbReference type="SAM" id="MobiDB-lite"/>
    </source>
</evidence>
<dbReference type="PANTHER" id="PTHR33624:SF17">
    <property type="entry name" value="OS07G0687400 PROTEIN"/>
    <property type="match status" value="1"/>
</dbReference>
<proteinExistence type="predicted"/>